<dbReference type="GO" id="GO:0046872">
    <property type="term" value="F:metal ion binding"/>
    <property type="evidence" value="ECO:0007669"/>
    <property type="project" value="UniProtKB-KW"/>
</dbReference>
<keyword evidence="4 12" id="KW-0507">mRNA processing</keyword>
<dbReference type="Pfam" id="PF14622">
    <property type="entry name" value="Ribonucleas_3_3"/>
    <property type="match status" value="1"/>
</dbReference>
<comment type="subcellular location">
    <subcellularLocation>
        <location evidence="12">Cytoplasm</location>
    </subcellularLocation>
</comment>
<evidence type="ECO:0000256" key="3">
    <source>
        <dbReference type="ARBA" id="ARBA00022552"/>
    </source>
</evidence>
<dbReference type="GO" id="GO:0006364">
    <property type="term" value="P:rRNA processing"/>
    <property type="evidence" value="ECO:0007669"/>
    <property type="project" value="UniProtKB-UniRule"/>
</dbReference>
<evidence type="ECO:0000256" key="5">
    <source>
        <dbReference type="ARBA" id="ARBA00022722"/>
    </source>
</evidence>
<dbReference type="Gene3D" id="1.10.1520.10">
    <property type="entry name" value="Ribonuclease III domain"/>
    <property type="match status" value="1"/>
</dbReference>
<dbReference type="SUPFAM" id="SSF69065">
    <property type="entry name" value="RNase III domain-like"/>
    <property type="match status" value="1"/>
</dbReference>
<feature type="binding site" evidence="12">
    <location>
        <position position="115"/>
    </location>
    <ligand>
        <name>Mg(2+)</name>
        <dbReference type="ChEBI" id="CHEBI:18420"/>
    </ligand>
</feature>
<evidence type="ECO:0000313" key="16">
    <source>
        <dbReference type="Proteomes" id="UP000252182"/>
    </source>
</evidence>
<dbReference type="CDD" id="cd00593">
    <property type="entry name" value="RIBOc"/>
    <property type="match status" value="1"/>
</dbReference>
<feature type="domain" description="DRBM" evidence="13">
    <location>
        <begin position="156"/>
        <end position="226"/>
    </location>
</feature>
<dbReference type="PROSITE" id="PS00517">
    <property type="entry name" value="RNASE_3_1"/>
    <property type="match status" value="1"/>
</dbReference>
<gene>
    <name evidence="12 15" type="primary">rnc</name>
    <name evidence="15" type="ORF">DTO96_102030</name>
</gene>
<keyword evidence="16" id="KW-1185">Reference proteome</keyword>
<dbReference type="GO" id="GO:0008033">
    <property type="term" value="P:tRNA processing"/>
    <property type="evidence" value="ECO:0007669"/>
    <property type="project" value="UniProtKB-KW"/>
</dbReference>
<evidence type="ECO:0000256" key="6">
    <source>
        <dbReference type="ARBA" id="ARBA00022723"/>
    </source>
</evidence>
<dbReference type="NCBIfam" id="TIGR02191">
    <property type="entry name" value="RNaseIII"/>
    <property type="match status" value="1"/>
</dbReference>
<dbReference type="InterPro" id="IPR036389">
    <property type="entry name" value="RNase_III_sf"/>
</dbReference>
<keyword evidence="9 12" id="KW-0460">Magnesium</keyword>
<dbReference type="EMBL" id="CP031124">
    <property type="protein sequence ID" value="AXF86284.1"/>
    <property type="molecule type" value="Genomic_DNA"/>
</dbReference>
<organism evidence="15 16">
    <name type="scientific">Ephemeroptericola cinctiostellae</name>
    <dbReference type="NCBI Taxonomy" id="2268024"/>
    <lineage>
        <taxon>Bacteria</taxon>
        <taxon>Pseudomonadati</taxon>
        <taxon>Pseudomonadota</taxon>
        <taxon>Betaproteobacteria</taxon>
        <taxon>Burkholderiales</taxon>
        <taxon>Burkholderiaceae</taxon>
        <taxon>Ephemeroptericola</taxon>
    </lineage>
</organism>
<keyword evidence="3 12" id="KW-0698">rRNA processing</keyword>
<evidence type="ECO:0000256" key="8">
    <source>
        <dbReference type="ARBA" id="ARBA00022801"/>
    </source>
</evidence>
<accession>A0A345DD46</accession>
<evidence type="ECO:0000259" key="13">
    <source>
        <dbReference type="PROSITE" id="PS50137"/>
    </source>
</evidence>
<comment type="similarity">
    <text evidence="2">Belongs to the ribonuclease III family.</text>
</comment>
<evidence type="ECO:0000256" key="7">
    <source>
        <dbReference type="ARBA" id="ARBA00022759"/>
    </source>
</evidence>
<keyword evidence="10 12" id="KW-0694">RNA-binding</keyword>
<dbReference type="KEGG" id="hyf:DTO96_102030"/>
<dbReference type="GO" id="GO:0006397">
    <property type="term" value="P:mRNA processing"/>
    <property type="evidence" value="ECO:0007669"/>
    <property type="project" value="UniProtKB-UniRule"/>
</dbReference>
<dbReference type="Proteomes" id="UP000252182">
    <property type="component" value="Chromosome"/>
</dbReference>
<dbReference type="RefSeq" id="WP_114563376.1">
    <property type="nucleotide sequence ID" value="NZ_CP031124.1"/>
</dbReference>
<dbReference type="PANTHER" id="PTHR14950">
    <property type="entry name" value="DICER-RELATED"/>
    <property type="match status" value="1"/>
</dbReference>
<dbReference type="EC" id="3.1.26.3" evidence="12"/>
<keyword evidence="12" id="KW-0963">Cytoplasm</keyword>
<dbReference type="AlphaFoldDB" id="A0A345DD46"/>
<dbReference type="GO" id="GO:0019843">
    <property type="term" value="F:rRNA binding"/>
    <property type="evidence" value="ECO:0007669"/>
    <property type="project" value="UniProtKB-KW"/>
</dbReference>
<evidence type="ECO:0000256" key="4">
    <source>
        <dbReference type="ARBA" id="ARBA00022664"/>
    </source>
</evidence>
<evidence type="ECO:0000259" key="14">
    <source>
        <dbReference type="PROSITE" id="PS50142"/>
    </source>
</evidence>
<dbReference type="PROSITE" id="PS50137">
    <property type="entry name" value="DS_RBD"/>
    <property type="match status" value="1"/>
</dbReference>
<dbReference type="GO" id="GO:0005737">
    <property type="term" value="C:cytoplasm"/>
    <property type="evidence" value="ECO:0007669"/>
    <property type="project" value="UniProtKB-SubCell"/>
</dbReference>
<reference evidence="16" key="1">
    <citation type="submission" date="2018-07" db="EMBL/GenBank/DDBJ databases">
        <authorList>
            <person name="Kim H."/>
        </authorList>
    </citation>
    <scope>NUCLEOTIDE SEQUENCE [LARGE SCALE GENOMIC DNA]</scope>
    <source>
        <strain evidence="16">F02</strain>
    </source>
</reference>
<evidence type="ECO:0000256" key="2">
    <source>
        <dbReference type="ARBA" id="ARBA00010183"/>
    </source>
</evidence>
<dbReference type="PROSITE" id="PS50142">
    <property type="entry name" value="RNASE_3_2"/>
    <property type="match status" value="1"/>
</dbReference>
<dbReference type="CDD" id="cd10845">
    <property type="entry name" value="DSRM_RNAse_III_family"/>
    <property type="match status" value="1"/>
</dbReference>
<dbReference type="InterPro" id="IPR011907">
    <property type="entry name" value="RNase_III"/>
</dbReference>
<evidence type="ECO:0000256" key="1">
    <source>
        <dbReference type="ARBA" id="ARBA00000109"/>
    </source>
</evidence>
<name>A0A345DD46_9BURK</name>
<sequence>MSKATRLTVLEQQLGHTFSDAQLLRQALTHRSYAANHYERLEFLGDGVLNCGIARCLYDQFTHIKEGELSRIRAHLVKQDTLVLIAQDLNVSNYVLLGEGELKSGGLNRPSILADVVEAMIGAIFLDAGFDAAQAVVAQLYAPLLKTIDPSNAGKDAKTQLQERLQGQKLPVPKYTIIDIQGAAHEQLFTVSCIIDALHIKTQGEGSTRRLAEQHAAHLAMTLLDNAGKQHPSKRG</sequence>
<dbReference type="InterPro" id="IPR014720">
    <property type="entry name" value="dsRBD_dom"/>
</dbReference>
<keyword evidence="12" id="KW-0699">rRNA-binding</keyword>
<dbReference type="OrthoDB" id="9805026at2"/>
<dbReference type="Pfam" id="PF00035">
    <property type="entry name" value="dsrm"/>
    <property type="match status" value="1"/>
</dbReference>
<keyword evidence="12" id="KW-0819">tRNA processing</keyword>
<feature type="domain" description="RNase III" evidence="14">
    <location>
        <begin position="7"/>
        <end position="129"/>
    </location>
</feature>
<dbReference type="PANTHER" id="PTHR14950:SF37">
    <property type="entry name" value="ENDORIBONUCLEASE DICER"/>
    <property type="match status" value="1"/>
</dbReference>
<dbReference type="HAMAP" id="MF_00104">
    <property type="entry name" value="RNase_III"/>
    <property type="match status" value="1"/>
</dbReference>
<feature type="active site" evidence="12">
    <location>
        <position position="118"/>
    </location>
</feature>
<keyword evidence="8 12" id="KW-0378">Hydrolase</keyword>
<keyword evidence="5 12" id="KW-0540">Nuclease</keyword>
<keyword evidence="7 12" id="KW-0255">Endonuclease</keyword>
<feature type="binding site" evidence="12">
    <location>
        <position position="118"/>
    </location>
    <ligand>
        <name>Mg(2+)</name>
        <dbReference type="ChEBI" id="CHEBI:18420"/>
    </ligand>
</feature>
<feature type="active site" evidence="12">
    <location>
        <position position="46"/>
    </location>
</feature>
<keyword evidence="6 12" id="KW-0479">Metal-binding</keyword>
<dbReference type="Gene3D" id="3.30.160.20">
    <property type="match status" value="1"/>
</dbReference>
<comment type="catalytic activity">
    <reaction evidence="1 12">
        <text>Endonucleolytic cleavage to 5'-phosphomonoester.</text>
        <dbReference type="EC" id="3.1.26.3"/>
    </reaction>
</comment>
<feature type="binding site" evidence="12">
    <location>
        <position position="42"/>
    </location>
    <ligand>
        <name>Mg(2+)</name>
        <dbReference type="ChEBI" id="CHEBI:18420"/>
    </ligand>
</feature>
<protein>
    <recommendedName>
        <fullName evidence="12">Ribonuclease 3</fullName>
        <ecNumber evidence="12">3.1.26.3</ecNumber>
    </recommendedName>
    <alternativeName>
        <fullName evidence="12">Ribonuclease III</fullName>
        <shortName evidence="12">RNase III</shortName>
    </alternativeName>
</protein>
<dbReference type="SUPFAM" id="SSF54768">
    <property type="entry name" value="dsRNA-binding domain-like"/>
    <property type="match status" value="1"/>
</dbReference>
<dbReference type="GO" id="GO:0004525">
    <property type="term" value="F:ribonuclease III activity"/>
    <property type="evidence" value="ECO:0007669"/>
    <property type="project" value="UniProtKB-UniRule"/>
</dbReference>
<dbReference type="SMART" id="SM00358">
    <property type="entry name" value="DSRM"/>
    <property type="match status" value="1"/>
</dbReference>
<comment type="function">
    <text evidence="11 12">Digests double-stranded RNA. Involved in the processing of primary rRNA transcript to yield the immediate precursors to the large and small rRNAs (23S and 16S). Processes some mRNAs, and tRNAs when they are encoded in the rRNA operon. Processes pre-crRNA and tracrRNA of type II CRISPR loci if present in the organism.</text>
</comment>
<evidence type="ECO:0000256" key="9">
    <source>
        <dbReference type="ARBA" id="ARBA00022842"/>
    </source>
</evidence>
<dbReference type="SMART" id="SM00535">
    <property type="entry name" value="RIBOc"/>
    <property type="match status" value="1"/>
</dbReference>
<evidence type="ECO:0000313" key="15">
    <source>
        <dbReference type="EMBL" id="AXF86284.1"/>
    </source>
</evidence>
<comment type="subunit">
    <text evidence="12">Homodimer.</text>
</comment>
<dbReference type="FunFam" id="1.10.1520.10:FF:000001">
    <property type="entry name" value="Ribonuclease 3"/>
    <property type="match status" value="1"/>
</dbReference>
<evidence type="ECO:0000256" key="10">
    <source>
        <dbReference type="ARBA" id="ARBA00022884"/>
    </source>
</evidence>
<evidence type="ECO:0000256" key="11">
    <source>
        <dbReference type="ARBA" id="ARBA00049596"/>
    </source>
</evidence>
<proteinExistence type="inferred from homology"/>
<dbReference type="InterPro" id="IPR000999">
    <property type="entry name" value="RNase_III_dom"/>
</dbReference>
<comment type="cofactor">
    <cofactor evidence="12">
        <name>Mg(2+)</name>
        <dbReference type="ChEBI" id="CHEBI:18420"/>
    </cofactor>
</comment>
<evidence type="ECO:0000256" key="12">
    <source>
        <dbReference type="HAMAP-Rule" id="MF_00104"/>
    </source>
</evidence>